<evidence type="ECO:0000313" key="1">
    <source>
        <dbReference type="EMBL" id="THH11627.1"/>
    </source>
</evidence>
<evidence type="ECO:0000313" key="2">
    <source>
        <dbReference type="Proteomes" id="UP000308199"/>
    </source>
</evidence>
<reference evidence="1 2" key="1">
    <citation type="submission" date="2019-02" db="EMBL/GenBank/DDBJ databases">
        <title>Genome sequencing of the rare red list fungi Phellinidium pouzarii.</title>
        <authorList>
            <person name="Buettner E."/>
            <person name="Kellner H."/>
        </authorList>
    </citation>
    <scope>NUCLEOTIDE SEQUENCE [LARGE SCALE GENOMIC DNA]</scope>
    <source>
        <strain evidence="1 2">DSM 108285</strain>
    </source>
</reference>
<protein>
    <submittedName>
        <fullName evidence="1">Uncharacterized protein</fullName>
    </submittedName>
</protein>
<sequence length="211" mass="23352">MRAAASPPRAVATRILVPASPGIRLSMFSSEVPNAAGLSSQESKALPERQPSQAELKIIAALKELYSCNPRESTYDVYTKSAIFQDPISIAEGVGSIKSQFNGLAKLFPRADIIKFHILKNPENALPGIILVDQDVAYYRDPSTSSPTKTLNSLLTLHTDAEQRITRHTEEWNHKHDTLNDGFFGMLNEYRKKMTASLTDNIVSKDPPKKD</sequence>
<dbReference type="EMBL" id="SGPK01000011">
    <property type="protein sequence ID" value="THH11627.1"/>
    <property type="molecule type" value="Genomic_DNA"/>
</dbReference>
<comment type="caution">
    <text evidence="1">The sequence shown here is derived from an EMBL/GenBank/DDBJ whole genome shotgun (WGS) entry which is preliminary data.</text>
</comment>
<dbReference type="OrthoDB" id="2400485at2759"/>
<proteinExistence type="predicted"/>
<dbReference type="AlphaFoldDB" id="A0A4S4LIK4"/>
<dbReference type="PANTHER" id="PTHR34213:SF2">
    <property type="entry name" value="NUCLEAR TRANSPORT FACTOR 2 (NTF2) FAMILY PROTEIN"/>
    <property type="match status" value="1"/>
</dbReference>
<name>A0A4S4LIK4_9AGAM</name>
<keyword evidence="2" id="KW-1185">Reference proteome</keyword>
<dbReference type="PANTHER" id="PTHR34213">
    <property type="entry name" value="NUCLEAR TRANSPORT FACTOR 2 (NTF2) FAMILY PROTEIN"/>
    <property type="match status" value="1"/>
</dbReference>
<organism evidence="1 2">
    <name type="scientific">Phellinidium pouzarii</name>
    <dbReference type="NCBI Taxonomy" id="167371"/>
    <lineage>
        <taxon>Eukaryota</taxon>
        <taxon>Fungi</taxon>
        <taxon>Dikarya</taxon>
        <taxon>Basidiomycota</taxon>
        <taxon>Agaricomycotina</taxon>
        <taxon>Agaricomycetes</taxon>
        <taxon>Hymenochaetales</taxon>
        <taxon>Hymenochaetaceae</taxon>
        <taxon>Phellinidium</taxon>
    </lineage>
</organism>
<gene>
    <name evidence="1" type="ORF">EW145_g569</name>
</gene>
<dbReference type="Proteomes" id="UP000308199">
    <property type="component" value="Unassembled WGS sequence"/>
</dbReference>
<accession>A0A4S4LIK4</accession>